<dbReference type="GO" id="GO:0005789">
    <property type="term" value="C:endoplasmic reticulum membrane"/>
    <property type="evidence" value="ECO:0007669"/>
    <property type="project" value="UniProtKB-SubCell"/>
</dbReference>
<comment type="caution">
    <text evidence="12">The sequence shown here is derived from an EMBL/GenBank/DDBJ whole genome shotgun (WGS) entry which is preliminary data.</text>
</comment>
<reference evidence="12 13" key="1">
    <citation type="submission" date="2023-11" db="EMBL/GenBank/DDBJ databases">
        <title>Halocaridina rubra genome assembly.</title>
        <authorList>
            <person name="Smith C."/>
        </authorList>
    </citation>
    <scope>NUCLEOTIDE SEQUENCE [LARGE SCALE GENOMIC DNA]</scope>
    <source>
        <strain evidence="12">EP-1</strain>
        <tissue evidence="12">Whole</tissue>
    </source>
</reference>
<keyword evidence="6 11" id="KW-0256">Endoplasmic reticulum</keyword>
<keyword evidence="13" id="KW-1185">Reference proteome</keyword>
<sequence>MENELYLSLSQVLSVGVFGRRPAFVSLHRSFKMEAQNGIEKTKEKEDHNEHLKKFNKRIPGDRSTFKKDDVDEHFDKLPWYAGAFGRVLSIPLSFGPKFAPVNIPLKRRLQTFAVFFWMSSFLFMGFGSLFLLLYLFFYTQYWWFSLAYFTWFLGDRTICVRGGRRWSFVRNWTLWKHFRDFFPIHLLKTADLDPKKNYIMGYHPHGVLSAGAFAHFGTEGTGFSKMFPGLTPYLLTLECHFKLPFYREFFMTSGAVSATRESMDYLLSKEGTGKALCLVVGGAKESLDCHPGQVILHLSQRKGFCKMALRHGASLVPMFCFGENEIYDQVKNPHGSFIRKLQNSLQLIIGLAPVMIVGRGVFQYSFGIIPFRKPVYTVVGEPIDVPKVKDPSSKEIVDLHAKYVKAVVDLYNKYKDRYSEYPEVEIKIV</sequence>
<keyword evidence="7 11" id="KW-1133">Transmembrane helix</keyword>
<evidence type="ECO:0000256" key="7">
    <source>
        <dbReference type="ARBA" id="ARBA00022989"/>
    </source>
</evidence>
<dbReference type="Proteomes" id="UP001381693">
    <property type="component" value="Unassembled WGS sequence"/>
</dbReference>
<dbReference type="EMBL" id="JAXCGZ010017018">
    <property type="protein sequence ID" value="KAK7069115.1"/>
    <property type="molecule type" value="Genomic_DNA"/>
</dbReference>
<proteinExistence type="inferred from homology"/>
<dbReference type="PANTHER" id="PTHR12317">
    <property type="entry name" value="DIACYLGLYCEROL O-ACYLTRANSFERASE"/>
    <property type="match status" value="1"/>
</dbReference>
<gene>
    <name evidence="12" type="primary">DGAT2</name>
    <name evidence="12" type="ORF">SK128_001160</name>
</gene>
<dbReference type="PANTHER" id="PTHR12317:SF79">
    <property type="entry name" value="ACYLTRANSFERASE"/>
    <property type="match status" value="1"/>
</dbReference>
<dbReference type="Pfam" id="PF03982">
    <property type="entry name" value="DAGAT"/>
    <property type="match status" value="1"/>
</dbReference>
<evidence type="ECO:0000256" key="8">
    <source>
        <dbReference type="ARBA" id="ARBA00023098"/>
    </source>
</evidence>
<organism evidence="12 13">
    <name type="scientific">Halocaridina rubra</name>
    <name type="common">Hawaiian red shrimp</name>
    <dbReference type="NCBI Taxonomy" id="373956"/>
    <lineage>
        <taxon>Eukaryota</taxon>
        <taxon>Metazoa</taxon>
        <taxon>Ecdysozoa</taxon>
        <taxon>Arthropoda</taxon>
        <taxon>Crustacea</taxon>
        <taxon>Multicrustacea</taxon>
        <taxon>Malacostraca</taxon>
        <taxon>Eumalacostraca</taxon>
        <taxon>Eucarida</taxon>
        <taxon>Decapoda</taxon>
        <taxon>Pleocyemata</taxon>
        <taxon>Caridea</taxon>
        <taxon>Atyoidea</taxon>
        <taxon>Atyidae</taxon>
        <taxon>Halocaridina</taxon>
    </lineage>
</organism>
<protein>
    <recommendedName>
        <fullName evidence="11">Acyltransferase</fullName>
        <ecNumber evidence="11">2.3.1.-</ecNumber>
    </recommendedName>
</protein>
<keyword evidence="5 11" id="KW-0812">Transmembrane</keyword>
<dbReference type="GO" id="GO:0019432">
    <property type="term" value="P:triglyceride biosynthetic process"/>
    <property type="evidence" value="ECO:0007669"/>
    <property type="project" value="TreeGrafter"/>
</dbReference>
<feature type="transmembrane region" description="Helical" evidence="11">
    <location>
        <begin position="113"/>
        <end position="136"/>
    </location>
</feature>
<evidence type="ECO:0000256" key="3">
    <source>
        <dbReference type="ARBA" id="ARBA00022516"/>
    </source>
</evidence>
<evidence type="ECO:0000256" key="4">
    <source>
        <dbReference type="ARBA" id="ARBA00022679"/>
    </source>
</evidence>
<comment type="subcellular location">
    <subcellularLocation>
        <location evidence="1 11">Endoplasmic reticulum membrane</location>
        <topology evidence="1 11">Multi-pass membrane protein</topology>
    </subcellularLocation>
</comment>
<evidence type="ECO:0000313" key="13">
    <source>
        <dbReference type="Proteomes" id="UP001381693"/>
    </source>
</evidence>
<evidence type="ECO:0000256" key="10">
    <source>
        <dbReference type="ARBA" id="ARBA00023315"/>
    </source>
</evidence>
<dbReference type="GO" id="GO:0004144">
    <property type="term" value="F:diacylglycerol O-acyltransferase activity"/>
    <property type="evidence" value="ECO:0007669"/>
    <property type="project" value="TreeGrafter"/>
</dbReference>
<accession>A0AAN9A1P9</accession>
<evidence type="ECO:0000256" key="1">
    <source>
        <dbReference type="ARBA" id="ARBA00004477"/>
    </source>
</evidence>
<evidence type="ECO:0000256" key="2">
    <source>
        <dbReference type="ARBA" id="ARBA00005420"/>
    </source>
</evidence>
<evidence type="ECO:0000256" key="9">
    <source>
        <dbReference type="ARBA" id="ARBA00023136"/>
    </source>
</evidence>
<name>A0AAN9A1P9_HALRR</name>
<evidence type="ECO:0000256" key="6">
    <source>
        <dbReference type="ARBA" id="ARBA00022824"/>
    </source>
</evidence>
<comment type="similarity">
    <text evidence="2 11">Belongs to the diacylglycerol acyltransferase family.</text>
</comment>
<keyword evidence="3" id="KW-0444">Lipid biosynthesis</keyword>
<evidence type="ECO:0000313" key="12">
    <source>
        <dbReference type="EMBL" id="KAK7069115.1"/>
    </source>
</evidence>
<evidence type="ECO:0000256" key="11">
    <source>
        <dbReference type="RuleBase" id="RU367023"/>
    </source>
</evidence>
<dbReference type="EC" id="2.3.1.-" evidence="11"/>
<keyword evidence="10" id="KW-0012">Acyltransferase</keyword>
<evidence type="ECO:0000256" key="5">
    <source>
        <dbReference type="ARBA" id="ARBA00022692"/>
    </source>
</evidence>
<dbReference type="InterPro" id="IPR007130">
    <property type="entry name" value="DAGAT"/>
</dbReference>
<dbReference type="AlphaFoldDB" id="A0AAN9A1P9"/>
<keyword evidence="4 11" id="KW-0808">Transferase</keyword>
<keyword evidence="8" id="KW-0443">Lipid metabolism</keyword>
<keyword evidence="9 11" id="KW-0472">Membrane</keyword>
<dbReference type="CDD" id="cd07987">
    <property type="entry name" value="LPLAT_MGAT-like"/>
    <property type="match status" value="1"/>
</dbReference>
<feature type="transmembrane region" description="Helical" evidence="11">
    <location>
        <begin position="142"/>
        <end position="161"/>
    </location>
</feature>